<reference evidence="3" key="1">
    <citation type="submission" date="2017-02" db="EMBL/GenBank/DDBJ databases">
        <authorList>
            <person name="Varghese N."/>
            <person name="Submissions S."/>
        </authorList>
    </citation>
    <scope>NUCLEOTIDE SEQUENCE [LARGE SCALE GENOMIC DNA]</scope>
    <source>
        <strain evidence="3">USBA 833</strain>
    </source>
</reference>
<dbReference type="STRING" id="1147123.SAMN05443428_10939"/>
<evidence type="ECO:0000313" key="3">
    <source>
        <dbReference type="Proteomes" id="UP000190105"/>
    </source>
</evidence>
<dbReference type="RefSeq" id="WP_078696474.1">
    <property type="nucleotide sequence ID" value="NZ_FUYH01000009.1"/>
</dbReference>
<dbReference type="InterPro" id="IPR004843">
    <property type="entry name" value="Calcineurin-like_PHP"/>
</dbReference>
<accession>A0A1T4XH07</accession>
<dbReference type="GO" id="GO:0016787">
    <property type="term" value="F:hydrolase activity"/>
    <property type="evidence" value="ECO:0007669"/>
    <property type="project" value="InterPro"/>
</dbReference>
<dbReference type="AlphaFoldDB" id="A0A1T4XH07"/>
<name>A0A1T4XH07_9CLOT</name>
<dbReference type="InterPro" id="IPR051693">
    <property type="entry name" value="UPF0046_metallophosphoest"/>
</dbReference>
<evidence type="ECO:0000313" key="2">
    <source>
        <dbReference type="EMBL" id="SKA88816.1"/>
    </source>
</evidence>
<evidence type="ECO:0000259" key="1">
    <source>
        <dbReference type="Pfam" id="PF00149"/>
    </source>
</evidence>
<sequence length="197" mass="22862">MKILLVSDIESKYLWDYFDIEKFKDIELIISCGDLKAEYLSFLVTFIKAPLFYVPGNHDQNYDINPPEGCECIDGKFIIYKGIRIIGLGGSMKYKDASHQYTEKAMKKRISKLKTKLFLKKGFDILVTHAAAEGLGDGEDLCHRGFKCFRDLIDKHSPKYHFHGHQHLNYGINERIRKYNNTTIINACGYYVIDYKK</sequence>
<gene>
    <name evidence="2" type="ORF">SAMN05443428_10939</name>
</gene>
<dbReference type="EMBL" id="FUYH01000009">
    <property type="protein sequence ID" value="SKA88816.1"/>
    <property type="molecule type" value="Genomic_DNA"/>
</dbReference>
<keyword evidence="3" id="KW-1185">Reference proteome</keyword>
<protein>
    <submittedName>
        <fullName evidence="2">Predicted phosphoesterase</fullName>
    </submittedName>
</protein>
<organism evidence="2 3">
    <name type="scientific">Caloramator quimbayensis</name>
    <dbReference type="NCBI Taxonomy" id="1147123"/>
    <lineage>
        <taxon>Bacteria</taxon>
        <taxon>Bacillati</taxon>
        <taxon>Bacillota</taxon>
        <taxon>Clostridia</taxon>
        <taxon>Eubacteriales</taxon>
        <taxon>Clostridiaceae</taxon>
        <taxon>Caloramator</taxon>
    </lineage>
</organism>
<dbReference type="Proteomes" id="UP000190105">
    <property type="component" value="Unassembled WGS sequence"/>
</dbReference>
<dbReference type="InterPro" id="IPR029052">
    <property type="entry name" value="Metallo-depent_PP-like"/>
</dbReference>
<dbReference type="OrthoDB" id="9783591at2"/>
<dbReference type="SUPFAM" id="SSF56300">
    <property type="entry name" value="Metallo-dependent phosphatases"/>
    <property type="match status" value="1"/>
</dbReference>
<dbReference type="PANTHER" id="PTHR12905">
    <property type="entry name" value="METALLOPHOSPHOESTERASE"/>
    <property type="match status" value="1"/>
</dbReference>
<dbReference type="Pfam" id="PF00149">
    <property type="entry name" value="Metallophos"/>
    <property type="match status" value="1"/>
</dbReference>
<dbReference type="Gene3D" id="3.60.21.10">
    <property type="match status" value="1"/>
</dbReference>
<proteinExistence type="predicted"/>
<feature type="domain" description="Calcineurin-like phosphoesterase" evidence="1">
    <location>
        <begin position="1"/>
        <end position="167"/>
    </location>
</feature>
<dbReference type="PANTHER" id="PTHR12905:SF0">
    <property type="entry name" value="CALCINEURIN-LIKE PHOSPHOESTERASE DOMAIN-CONTAINING PROTEIN"/>
    <property type="match status" value="1"/>
</dbReference>